<protein>
    <submittedName>
        <fullName evidence="2">Uncharacterized protein</fullName>
    </submittedName>
</protein>
<evidence type="ECO:0000313" key="3">
    <source>
        <dbReference type="Proteomes" id="UP000235145"/>
    </source>
</evidence>
<reference evidence="2 3" key="1">
    <citation type="journal article" date="2017" name="Nat. Commun.">
        <title>Genome assembly with in vitro proximity ligation data and whole-genome triplication in lettuce.</title>
        <authorList>
            <person name="Reyes-Chin-Wo S."/>
            <person name="Wang Z."/>
            <person name="Yang X."/>
            <person name="Kozik A."/>
            <person name="Arikit S."/>
            <person name="Song C."/>
            <person name="Xia L."/>
            <person name="Froenicke L."/>
            <person name="Lavelle D.O."/>
            <person name="Truco M.J."/>
            <person name="Xia R."/>
            <person name="Zhu S."/>
            <person name="Xu C."/>
            <person name="Xu H."/>
            <person name="Xu X."/>
            <person name="Cox K."/>
            <person name="Korf I."/>
            <person name="Meyers B.C."/>
            <person name="Michelmore R.W."/>
        </authorList>
    </citation>
    <scope>NUCLEOTIDE SEQUENCE [LARGE SCALE GENOMIC DNA]</scope>
    <source>
        <strain evidence="3">cv. Salinas</strain>
        <tissue evidence="2">Seedlings</tissue>
    </source>
</reference>
<proteinExistence type="predicted"/>
<dbReference type="AlphaFoldDB" id="A0A9R1XHM4"/>
<sequence>MDEQRMMIQPLADEPIYPVLPGDPYFPEYHAGYQPIHPTDLAPMQYDEIEPEEDPKEEIKTARISFPNWKPVSMKYKKWSSHTQKMIDQPSWEINQGNQWKTEWQAVGTFERGQSSGAAQGQASGTAPPLSMDIDDLSSLFEQNTCLQGKVWHVGDESSTMQGHTMQMKRQMARMGKQIDQYEIS</sequence>
<evidence type="ECO:0000256" key="1">
    <source>
        <dbReference type="SAM" id="MobiDB-lite"/>
    </source>
</evidence>
<name>A0A9R1XHM4_LACSA</name>
<dbReference type="Proteomes" id="UP000235145">
    <property type="component" value="Unassembled WGS sequence"/>
</dbReference>
<organism evidence="2 3">
    <name type="scientific">Lactuca sativa</name>
    <name type="common">Garden lettuce</name>
    <dbReference type="NCBI Taxonomy" id="4236"/>
    <lineage>
        <taxon>Eukaryota</taxon>
        <taxon>Viridiplantae</taxon>
        <taxon>Streptophyta</taxon>
        <taxon>Embryophyta</taxon>
        <taxon>Tracheophyta</taxon>
        <taxon>Spermatophyta</taxon>
        <taxon>Magnoliopsida</taxon>
        <taxon>eudicotyledons</taxon>
        <taxon>Gunneridae</taxon>
        <taxon>Pentapetalae</taxon>
        <taxon>asterids</taxon>
        <taxon>campanulids</taxon>
        <taxon>Asterales</taxon>
        <taxon>Asteraceae</taxon>
        <taxon>Cichorioideae</taxon>
        <taxon>Cichorieae</taxon>
        <taxon>Lactucinae</taxon>
        <taxon>Lactuca</taxon>
    </lineage>
</organism>
<accession>A0A9R1XHM4</accession>
<feature type="compositionally biased region" description="Low complexity" evidence="1">
    <location>
        <begin position="113"/>
        <end position="125"/>
    </location>
</feature>
<keyword evidence="3" id="KW-1185">Reference proteome</keyword>
<dbReference type="EMBL" id="NBSK02000005">
    <property type="protein sequence ID" value="KAJ0208217.1"/>
    <property type="molecule type" value="Genomic_DNA"/>
</dbReference>
<comment type="caution">
    <text evidence="2">The sequence shown here is derived from an EMBL/GenBank/DDBJ whole genome shotgun (WGS) entry which is preliminary data.</text>
</comment>
<gene>
    <name evidence="2" type="ORF">LSAT_V11C500256440</name>
</gene>
<feature type="region of interest" description="Disordered" evidence="1">
    <location>
        <begin position="112"/>
        <end position="131"/>
    </location>
</feature>
<evidence type="ECO:0000313" key="2">
    <source>
        <dbReference type="EMBL" id="KAJ0208217.1"/>
    </source>
</evidence>